<evidence type="ECO:0000256" key="1">
    <source>
        <dbReference type="SAM" id="Phobius"/>
    </source>
</evidence>
<sequence length="150" mass="17379">MLIVFKKNEISFKNKLVKLISILLIFAVGVSFCFNTYLDKCINNAKQELNLNKSKVNKYLTLLKVKNKSKLQEQLNSSIIKKIAYYNNKLILDYIELKNKKLLIVGKTANKKYIFNFLNKLTADTSFNNCELRSLKQLNIFIFKISADLG</sequence>
<dbReference type="STRING" id="29563.SAMN02983006_00146"/>
<keyword evidence="1" id="KW-0472">Membrane</keyword>
<evidence type="ECO:0008006" key="4">
    <source>
        <dbReference type="Google" id="ProtNLM"/>
    </source>
</evidence>
<name>A0A1I4EX49_9FIRM</name>
<protein>
    <recommendedName>
        <fullName evidence="4">Fimbrial assembly protein (PilN)</fullName>
    </recommendedName>
</protein>
<evidence type="ECO:0000313" key="3">
    <source>
        <dbReference type="Proteomes" id="UP000199006"/>
    </source>
</evidence>
<proteinExistence type="predicted"/>
<accession>A0A1I4EX49</accession>
<keyword evidence="1" id="KW-0812">Transmembrane</keyword>
<dbReference type="RefSeq" id="WP_089858113.1">
    <property type="nucleotide sequence ID" value="NZ_FOTI01000001.1"/>
</dbReference>
<dbReference type="EMBL" id="FOTI01000001">
    <property type="protein sequence ID" value="SFL09077.1"/>
    <property type="molecule type" value="Genomic_DNA"/>
</dbReference>
<keyword evidence="1" id="KW-1133">Transmembrane helix</keyword>
<reference evidence="2 3" key="1">
    <citation type="submission" date="2016-10" db="EMBL/GenBank/DDBJ databases">
        <authorList>
            <person name="de Groot N.N."/>
        </authorList>
    </citation>
    <scope>NUCLEOTIDE SEQUENCE [LARGE SCALE GENOMIC DNA]</scope>
    <source>
        <strain evidence="2 3">ATCC 51327</strain>
    </source>
</reference>
<evidence type="ECO:0000313" key="2">
    <source>
        <dbReference type="EMBL" id="SFL09077.1"/>
    </source>
</evidence>
<keyword evidence="3" id="KW-1185">Reference proteome</keyword>
<dbReference type="AlphaFoldDB" id="A0A1I4EX49"/>
<feature type="transmembrane region" description="Helical" evidence="1">
    <location>
        <begin position="16"/>
        <end position="38"/>
    </location>
</feature>
<dbReference type="Proteomes" id="UP000199006">
    <property type="component" value="Unassembled WGS sequence"/>
</dbReference>
<organism evidence="2 3">
    <name type="scientific">Halanaerobium salsuginis</name>
    <dbReference type="NCBI Taxonomy" id="29563"/>
    <lineage>
        <taxon>Bacteria</taxon>
        <taxon>Bacillati</taxon>
        <taxon>Bacillota</taxon>
        <taxon>Clostridia</taxon>
        <taxon>Halanaerobiales</taxon>
        <taxon>Halanaerobiaceae</taxon>
        <taxon>Halanaerobium</taxon>
    </lineage>
</organism>
<gene>
    <name evidence="2" type="ORF">SAMN02983006_00146</name>
</gene>